<dbReference type="Pfam" id="PF08850">
    <property type="entry name" value="DUF1820"/>
    <property type="match status" value="1"/>
</dbReference>
<feature type="region of interest" description="Disordered" evidence="1">
    <location>
        <begin position="88"/>
        <end position="107"/>
    </location>
</feature>
<evidence type="ECO:0000313" key="2">
    <source>
        <dbReference type="EMBL" id="KKK49268.1"/>
    </source>
</evidence>
<dbReference type="AlphaFoldDB" id="A0A0F8VY21"/>
<feature type="compositionally biased region" description="Basic and acidic residues" evidence="1">
    <location>
        <begin position="91"/>
        <end position="107"/>
    </location>
</feature>
<organism evidence="2">
    <name type="scientific">marine sediment metagenome</name>
    <dbReference type="NCBI Taxonomy" id="412755"/>
    <lineage>
        <taxon>unclassified sequences</taxon>
        <taxon>metagenomes</taxon>
        <taxon>ecological metagenomes</taxon>
    </lineage>
</organism>
<sequence length="107" mass="12513">HLYLYRVHFKWKEKEIQLTAKSLDLTHPYFVSIKDIVLPQDKKLIIDPSDDDIRKTFGETNHIMIPFQAVILIEELLEEGKTSIMHLNNVGEEKTGKKKGEQKEKPL</sequence>
<name>A0A0F8VY21_9ZZZZ</name>
<reference evidence="2" key="1">
    <citation type="journal article" date="2015" name="Nature">
        <title>Complex archaea that bridge the gap between prokaryotes and eukaryotes.</title>
        <authorList>
            <person name="Spang A."/>
            <person name="Saw J.H."/>
            <person name="Jorgensen S.L."/>
            <person name="Zaremba-Niedzwiedzka K."/>
            <person name="Martijn J."/>
            <person name="Lind A.E."/>
            <person name="van Eijk R."/>
            <person name="Schleper C."/>
            <person name="Guy L."/>
            <person name="Ettema T.J."/>
        </authorList>
    </citation>
    <scope>NUCLEOTIDE SEQUENCE</scope>
</reference>
<accession>A0A0F8VY21</accession>
<proteinExistence type="predicted"/>
<protein>
    <submittedName>
        <fullName evidence="2">Uncharacterized protein</fullName>
    </submittedName>
</protein>
<gene>
    <name evidence="2" type="ORF">LCGC14_3136770</name>
</gene>
<dbReference type="InterPro" id="IPR014949">
    <property type="entry name" value="DUF1820"/>
</dbReference>
<comment type="caution">
    <text evidence="2">The sequence shown here is derived from an EMBL/GenBank/DDBJ whole genome shotgun (WGS) entry which is preliminary data.</text>
</comment>
<dbReference type="EMBL" id="LAZR01068636">
    <property type="protein sequence ID" value="KKK49268.1"/>
    <property type="molecule type" value="Genomic_DNA"/>
</dbReference>
<feature type="non-terminal residue" evidence="2">
    <location>
        <position position="1"/>
    </location>
</feature>
<evidence type="ECO:0000256" key="1">
    <source>
        <dbReference type="SAM" id="MobiDB-lite"/>
    </source>
</evidence>